<reference evidence="14 15" key="2">
    <citation type="journal article" date="2011" name="PLoS Genet.">
        <title>Caenorhabditis briggsae recombinant inbred line genotypes reveal inter-strain incompatibility and the evolution of recombination.</title>
        <authorList>
            <person name="Ross J.A."/>
            <person name="Koboldt D.C."/>
            <person name="Staisch J.E."/>
            <person name="Chamberlin H.M."/>
            <person name="Gupta B.P."/>
            <person name="Miller R.D."/>
            <person name="Baird S.E."/>
            <person name="Haag E.S."/>
        </authorList>
    </citation>
    <scope>NUCLEOTIDE SEQUENCE [LARGE SCALE GENOMIC DNA]</scope>
    <source>
        <strain evidence="14 15">AF16</strain>
    </source>
</reference>
<keyword evidence="5" id="KW-0443">Lipid metabolism</keyword>
<dbReference type="Pfam" id="PF00454">
    <property type="entry name" value="PI3_PI4_kinase"/>
    <property type="match status" value="1"/>
</dbReference>
<evidence type="ECO:0000259" key="9">
    <source>
        <dbReference type="PROSITE" id="PS50195"/>
    </source>
</evidence>
<dbReference type="Gene3D" id="1.25.40.70">
    <property type="entry name" value="Phosphatidylinositol 3-kinase, accessory domain (PIK)"/>
    <property type="match status" value="1"/>
</dbReference>
<dbReference type="GO" id="GO:0031143">
    <property type="term" value="C:pseudopodium"/>
    <property type="evidence" value="ECO:0007669"/>
    <property type="project" value="EnsemblMetazoa"/>
</dbReference>
<keyword evidence="4" id="KW-0418">Kinase</keyword>
<dbReference type="GO" id="GO:0090386">
    <property type="term" value="P:phagosome maturation involved in apoptotic cell clearance"/>
    <property type="evidence" value="ECO:0007669"/>
    <property type="project" value="EnsemblMetazoa"/>
</dbReference>
<evidence type="ECO:0000256" key="5">
    <source>
        <dbReference type="ARBA" id="ARBA00023098"/>
    </source>
</evidence>
<evidence type="ECO:0000313" key="16">
    <source>
        <dbReference type="WormBase" id="CBG07670"/>
    </source>
</evidence>
<comment type="catalytic activity">
    <reaction evidence="1">
        <text>a 1,2-diacyl-sn-glycero-3-phospho-(1D-myo-inositol) + ATP = a 1,2-diacyl-sn-glycero-3-phospho-(1D-myo-inositol-3-phosphate) + ADP + H(+)</text>
        <dbReference type="Rhea" id="RHEA:12709"/>
        <dbReference type="ChEBI" id="CHEBI:15378"/>
        <dbReference type="ChEBI" id="CHEBI:30616"/>
        <dbReference type="ChEBI" id="CHEBI:57880"/>
        <dbReference type="ChEBI" id="CHEBI:58088"/>
        <dbReference type="ChEBI" id="CHEBI:456216"/>
        <dbReference type="EC" id="2.7.1.137"/>
    </reaction>
</comment>
<dbReference type="PROSITE" id="PS00916">
    <property type="entry name" value="PI3_4_KINASE_2"/>
    <property type="match status" value="1"/>
</dbReference>
<sequence>MDEDEEFQLALEMSKKTFKDEQKLRSANLDLIRFESPDESVRQKKIRQIKQLYEGNTSSPGTSSYSGSVATSPTDFRPVYNEPRGVGPLAHSQSYPHNFFNPWQTAPAAPQNSQFPGPPRPPKPDQYKFPPQPSIGLIQDQYFVAPPPPLPPRQSRILQTSPVKINPSSPVSSTPLRHSAPSFSQDQFLSPIKPFETSFDSTIENPNDSSSNDSTHHDHSVQYQPLTHLLVPYVMENLNSSYGALLVGDLIDLSCNEDASIDSQHEIRKEFDPLYVSINSTLSPNSSMPAVQIYHAKPIEEPKCVEDVKRKISSVEFPSSSFGLIGCPNAIEEQVKKICKRNMIMREMFPDFFIAPTVNYMTTTASTVKVVVYKDYRYGWEKQQKHRKAVFEVSNCSFFKQNDRKGKAMICAIEQTMDIITAQALSSFDCFLDENKVYGLKVSWIYGLNQFLAKDSLLGTNLYTGHCLLNGEDVKLEVGIFEPQKRIHEQILESWNSMKSQIRYSTVVDKEDIENTFGHLAQEMKMYQIAFNDGSTLKLSASSQRVKQTVQLLCNSLHRIVPEKLYNEMQKYLAATTEDQLNSHRNDFLREIHSFLELYCRCTVSGYNLPPLQIITKPKVEVLEKMDFLQIMLNSVHSIPEDWQREYSEFYMSVDLYYGTQVLDGHSNKIPKNIKKDQFFPRIPLDLYAKFTRLHLCTYPRETRIVVSISGTLKNSAQPSNDYNPVVVMLGYCSVPLYDEHLYMRQGPLFLPLTLLKKNPMLKPFGPYPFIKDARDPILIISFKVWDTEIFFPNVVIDLQCIPQDFSTLDVETQEYLMEMIENQDPSRLEVDDQDLIWQKRMHLTNQAEALPLVLSSLQDWSFGFVVKVYQILEEWAPLKPETAMELLLPQYPDERVRAYAVRSLARGSTDFLYHTIPQIIEALRFELYEKCALADFILELSFVSLDFTFEIYWQLQQRVDHCAVDDLPYAIRCQNLQQKIIDEHKSQDLKADIKLQHDLLNELDSIQDELRAKSTDSDSDRLHRLKLRLGRLDSQLLTKRVRLPICPAFDCTGIRVDECNIFNSNAKPLKIVFRGLNKNYSIIHKVSYILLYFLKQKNQFQRDDDMRQDSFVLKMVNEMDRIWKTNGLDLRMITFRIMPVGYRRGMGELVLNCATLLEIQKEDGLRGVLNDEVLRKWLIKHNSDEFAYKNAQDNFIRSCAGWCIVTYVLGIGDRHNDNILFTKNGHVFHIDFGKYMGDWQMAAGFRRDRVPFVFTTEMFYVINGGKSPTQQYQLFIDYCCQAFNHLRRNKNVLTNLLRIVSCCYLSLISTSLEMMACSEISGINPSSLAFVEKNLMLDLSETDATVQFTAMIQNSLNSSSVRLNFVAHTFAQFMSSSSSFAKQDPHKLSFVPELFTMKTDGRISKVVVVTFEKHCIPNKIYVSLQSVKYFESFQFQMYKLEVHRRNVTVPSFIYRSFADFEELHRKLRERFPAMVLSLNTTSNMRSNVRAVAQKRMIHVQQFLIYLFNQVDEICHCDLVYTFFHSILRDNKCDTYVDHSGIAPPDCQVFLKLQHNSVKNTLNVFVGHVKNLPLLQTGQPPDPYVKMYIRPNLQNFPKKKTNIVRDTQHPTFNQEFTYEGFPADMLNSRVLEVDIWNSSGILEKHKMFSMCIPLIKLYQAKESRKSQRVVEGWFQCYKYI</sequence>
<dbReference type="GO" id="GO:0043491">
    <property type="term" value="P:phosphatidylinositol 3-kinase/protein kinase B signal transduction"/>
    <property type="evidence" value="ECO:0000318"/>
    <property type="project" value="GO_Central"/>
</dbReference>
<dbReference type="FunCoup" id="A8X4B6">
    <property type="interactions" value="1952"/>
</dbReference>
<evidence type="ECO:0000259" key="11">
    <source>
        <dbReference type="PROSITE" id="PS51545"/>
    </source>
</evidence>
<feature type="compositionally biased region" description="Polar residues" evidence="7">
    <location>
        <begin position="162"/>
        <end position="188"/>
    </location>
</feature>
<dbReference type="EMBL" id="HE601041">
    <property type="protein sequence ID" value="CAP27476.2"/>
    <property type="molecule type" value="Genomic_DNA"/>
</dbReference>
<evidence type="ECO:0000256" key="1">
    <source>
        <dbReference type="ARBA" id="ARBA00001498"/>
    </source>
</evidence>
<dbReference type="Gene3D" id="1.10.1070.11">
    <property type="entry name" value="Phosphatidylinositol 3-/4-kinase, catalytic domain"/>
    <property type="match status" value="1"/>
</dbReference>
<dbReference type="InterPro" id="IPR036940">
    <property type="entry name" value="PI3/4_kinase_cat_sf"/>
</dbReference>
<dbReference type="SUPFAM" id="SSF48371">
    <property type="entry name" value="ARM repeat"/>
    <property type="match status" value="1"/>
</dbReference>
<feature type="region of interest" description="Disordered" evidence="7">
    <location>
        <begin position="52"/>
        <end position="132"/>
    </location>
</feature>
<dbReference type="CDD" id="cd04012">
    <property type="entry name" value="C2A_PI3K_class_II"/>
    <property type="match status" value="1"/>
</dbReference>
<dbReference type="InterPro" id="IPR018936">
    <property type="entry name" value="PI3/4_kinase_CS"/>
</dbReference>
<dbReference type="InterPro" id="IPR000008">
    <property type="entry name" value="C2_dom"/>
</dbReference>
<dbReference type="InterPro" id="IPR015433">
    <property type="entry name" value="PI3/4_kinase"/>
</dbReference>
<dbReference type="EC" id="2.7.1.137" evidence="2"/>
<dbReference type="Gene3D" id="3.30.1010.10">
    <property type="entry name" value="Phosphatidylinositol 3-kinase Catalytic Subunit, Chain A, domain 4"/>
    <property type="match status" value="1"/>
</dbReference>
<dbReference type="SMART" id="SM00726">
    <property type="entry name" value="UIM"/>
    <property type="match status" value="1"/>
</dbReference>
<dbReference type="FunFam" id="3.30.1520.10:FF:000123">
    <property type="entry name" value="Phosphatidylinositol 3-kinase piki-1"/>
    <property type="match status" value="1"/>
</dbReference>
<dbReference type="eggNOG" id="KOG0905">
    <property type="taxonomic scope" value="Eukaryota"/>
</dbReference>
<dbReference type="SUPFAM" id="SSF49562">
    <property type="entry name" value="C2 domain (Calcium/lipid-binding domain, CaLB)"/>
    <property type="match status" value="2"/>
</dbReference>
<dbReference type="GO" id="GO:0032009">
    <property type="term" value="C:early phagosome"/>
    <property type="evidence" value="ECO:0007669"/>
    <property type="project" value="EnsemblMetazoa"/>
</dbReference>
<dbReference type="PROSITE" id="PS51545">
    <property type="entry name" value="PIK_HELICAL"/>
    <property type="match status" value="1"/>
</dbReference>
<dbReference type="InterPro" id="IPR003903">
    <property type="entry name" value="UIM_dom"/>
</dbReference>
<name>A8X4B6_CAEBR</name>
<evidence type="ECO:0000313" key="15">
    <source>
        <dbReference type="Proteomes" id="UP000008549"/>
    </source>
</evidence>
<reference evidence="14 15" key="1">
    <citation type="journal article" date="2003" name="PLoS Biol.">
        <title>The genome sequence of Caenorhabditis briggsae: a platform for comparative genomics.</title>
        <authorList>
            <person name="Stein L.D."/>
            <person name="Bao Z."/>
            <person name="Blasiar D."/>
            <person name="Blumenthal T."/>
            <person name="Brent M.R."/>
            <person name="Chen N."/>
            <person name="Chinwalla A."/>
            <person name="Clarke L."/>
            <person name="Clee C."/>
            <person name="Coghlan A."/>
            <person name="Coulson A."/>
            <person name="D'Eustachio P."/>
            <person name="Fitch D.H."/>
            <person name="Fulton L.A."/>
            <person name="Fulton R.E."/>
            <person name="Griffiths-Jones S."/>
            <person name="Harris T.W."/>
            <person name="Hillier L.W."/>
            <person name="Kamath R."/>
            <person name="Kuwabara P.E."/>
            <person name="Mardis E.R."/>
            <person name="Marra M.A."/>
            <person name="Miner T.L."/>
            <person name="Minx P."/>
            <person name="Mullikin J.C."/>
            <person name="Plumb R.W."/>
            <person name="Rogers J."/>
            <person name="Schein J.E."/>
            <person name="Sohrmann M."/>
            <person name="Spieth J."/>
            <person name="Stajich J.E."/>
            <person name="Wei C."/>
            <person name="Willey D."/>
            <person name="Wilson R.K."/>
            <person name="Durbin R."/>
            <person name="Waterston R.H."/>
        </authorList>
    </citation>
    <scope>NUCLEOTIDE SEQUENCE [LARGE SCALE GENOMIC DNA]</scope>
    <source>
        <strain evidence="14 15">AF16</strain>
    </source>
</reference>
<dbReference type="Gene3D" id="2.60.40.150">
    <property type="entry name" value="C2 domain"/>
    <property type="match status" value="2"/>
</dbReference>
<dbReference type="SMART" id="SM00144">
    <property type="entry name" value="PI3K_rbd"/>
    <property type="match status" value="1"/>
</dbReference>
<organism evidence="14 15">
    <name type="scientific">Caenorhabditis briggsae</name>
    <dbReference type="NCBI Taxonomy" id="6238"/>
    <lineage>
        <taxon>Eukaryota</taxon>
        <taxon>Metazoa</taxon>
        <taxon>Ecdysozoa</taxon>
        <taxon>Nematoda</taxon>
        <taxon>Chromadorea</taxon>
        <taxon>Rhabditida</taxon>
        <taxon>Rhabditina</taxon>
        <taxon>Rhabditomorpha</taxon>
        <taxon>Rhabditoidea</taxon>
        <taxon>Rhabditidae</taxon>
        <taxon>Peloderinae</taxon>
        <taxon>Caenorhabditis</taxon>
    </lineage>
</organism>
<dbReference type="InterPro" id="IPR002420">
    <property type="entry name" value="PI3K-type_C2_dom"/>
</dbReference>
<dbReference type="GO" id="GO:0048015">
    <property type="term" value="P:phosphatidylinositol-mediated signaling"/>
    <property type="evidence" value="ECO:0000318"/>
    <property type="project" value="GO_Central"/>
</dbReference>
<dbReference type="Gene3D" id="3.30.1520.10">
    <property type="entry name" value="Phox-like domain"/>
    <property type="match status" value="1"/>
</dbReference>
<evidence type="ECO:0000256" key="3">
    <source>
        <dbReference type="ARBA" id="ARBA00022679"/>
    </source>
</evidence>
<feature type="domain" description="PI3K-RBD" evidence="12">
    <location>
        <begin position="388"/>
        <end position="480"/>
    </location>
</feature>
<dbReference type="SMART" id="SM00146">
    <property type="entry name" value="PI3Kc"/>
    <property type="match status" value="1"/>
</dbReference>
<dbReference type="CDD" id="cd08381">
    <property type="entry name" value="C2B_PI3K_class_II"/>
    <property type="match status" value="1"/>
</dbReference>
<protein>
    <recommendedName>
        <fullName evidence="2">phosphatidylinositol 3-kinase</fullName>
        <ecNumber evidence="2">2.7.1.137</ecNumber>
    </recommendedName>
</protein>
<evidence type="ECO:0000259" key="13">
    <source>
        <dbReference type="PROSITE" id="PS51547"/>
    </source>
</evidence>
<dbReference type="SMART" id="SM00142">
    <property type="entry name" value="PI3K_C2"/>
    <property type="match status" value="1"/>
</dbReference>
<dbReference type="PROSITE" id="PS50330">
    <property type="entry name" value="UIM"/>
    <property type="match status" value="1"/>
</dbReference>
<feature type="domain" description="C2 PI3K-type" evidence="13">
    <location>
        <begin position="625"/>
        <end position="793"/>
    </location>
</feature>
<dbReference type="Pfam" id="PF00787">
    <property type="entry name" value="PX"/>
    <property type="match status" value="1"/>
</dbReference>
<feature type="domain" description="PIK helical" evidence="11">
    <location>
        <begin position="803"/>
        <end position="980"/>
    </location>
</feature>
<feature type="domain" description="PX" evidence="9">
    <location>
        <begin position="1417"/>
        <end position="1531"/>
    </location>
</feature>
<dbReference type="FunFam" id="1.10.1070.11:FF:000095">
    <property type="entry name" value="Phosphatidylinositol 3-kinase piki-1"/>
    <property type="match status" value="1"/>
</dbReference>
<keyword evidence="3" id="KW-0808">Transferase</keyword>
<feature type="compositionally biased region" description="Polar residues" evidence="7">
    <location>
        <begin position="91"/>
        <end position="115"/>
    </location>
</feature>
<dbReference type="SMART" id="SM00239">
    <property type="entry name" value="C2"/>
    <property type="match status" value="1"/>
</dbReference>
<dbReference type="SUPFAM" id="SSF64268">
    <property type="entry name" value="PX domain"/>
    <property type="match status" value="1"/>
</dbReference>
<evidence type="ECO:0000256" key="6">
    <source>
        <dbReference type="PROSITE-ProRule" id="PRU00880"/>
    </source>
</evidence>
<dbReference type="GO" id="GO:0005737">
    <property type="term" value="C:cytoplasm"/>
    <property type="evidence" value="ECO:0000318"/>
    <property type="project" value="GO_Central"/>
</dbReference>
<evidence type="ECO:0000313" key="14">
    <source>
        <dbReference type="EMBL" id="CAP27476.2"/>
    </source>
</evidence>
<dbReference type="InterPro" id="IPR016024">
    <property type="entry name" value="ARM-type_fold"/>
</dbReference>
<dbReference type="SMART" id="SM00312">
    <property type="entry name" value="PX"/>
    <property type="match status" value="1"/>
</dbReference>
<dbReference type="PROSITE" id="PS51547">
    <property type="entry name" value="C2_PI3K"/>
    <property type="match status" value="1"/>
</dbReference>
<dbReference type="InterPro" id="IPR000403">
    <property type="entry name" value="PI3/4_kinase_cat_dom"/>
</dbReference>
<dbReference type="SMART" id="SM00145">
    <property type="entry name" value="PI3Ka"/>
    <property type="match status" value="1"/>
</dbReference>
<dbReference type="InParanoid" id="A8X4B6"/>
<feature type="region of interest" description="Disordered" evidence="7">
    <location>
        <begin position="162"/>
        <end position="220"/>
    </location>
</feature>
<dbReference type="Proteomes" id="UP000008549">
    <property type="component" value="Unassembled WGS sequence"/>
</dbReference>
<gene>
    <name evidence="16" type="primary">piki-1</name>
    <name evidence="14" type="synonym">Cbr-piki-1</name>
    <name evidence="16" type="ORF">CBG07670</name>
    <name evidence="14" type="ORF">CBG_07670</name>
</gene>
<evidence type="ECO:0000256" key="4">
    <source>
        <dbReference type="ARBA" id="ARBA00022777"/>
    </source>
</evidence>
<dbReference type="GO" id="GO:0060100">
    <property type="term" value="P:positive regulation of phagocytosis, engulfment"/>
    <property type="evidence" value="ECO:0007669"/>
    <property type="project" value="EnsemblMetazoa"/>
</dbReference>
<dbReference type="STRING" id="6238.A8X4B6"/>
<dbReference type="PANTHER" id="PTHR10048:SF14">
    <property type="entry name" value="LD28067P"/>
    <property type="match status" value="1"/>
</dbReference>
<evidence type="ECO:0000259" key="10">
    <source>
        <dbReference type="PROSITE" id="PS50290"/>
    </source>
</evidence>
<dbReference type="InterPro" id="IPR035892">
    <property type="entry name" value="C2_domain_sf"/>
</dbReference>
<dbReference type="PROSITE" id="PS51546">
    <property type="entry name" value="PI3K_RBD"/>
    <property type="match status" value="1"/>
</dbReference>
<dbReference type="FunFam" id="2.60.40.150:FF:000437">
    <property type="entry name" value="Phosphatidylinositol 3-kinase piki-1"/>
    <property type="match status" value="1"/>
</dbReference>
<feature type="compositionally biased region" description="Low complexity" evidence="7">
    <location>
        <begin position="57"/>
        <end position="68"/>
    </location>
</feature>
<dbReference type="GO" id="GO:0035005">
    <property type="term" value="F:1-phosphatidylinositol-4-phosphate 3-kinase activity"/>
    <property type="evidence" value="ECO:0000318"/>
    <property type="project" value="GO_Central"/>
</dbReference>
<dbReference type="Pfam" id="PF00613">
    <property type="entry name" value="PI3Ka"/>
    <property type="match status" value="1"/>
</dbReference>
<dbReference type="InterPro" id="IPR001263">
    <property type="entry name" value="PI3K_accessory_dom"/>
</dbReference>
<evidence type="ECO:0000256" key="7">
    <source>
        <dbReference type="SAM" id="MobiDB-lite"/>
    </source>
</evidence>
<dbReference type="WormBase" id="CBG07670">
    <property type="protein sequence ID" value="CBP01887"/>
    <property type="gene ID" value="WBGene00029644"/>
    <property type="gene designation" value="Cbr-piki-1"/>
</dbReference>
<dbReference type="SUPFAM" id="SSF56112">
    <property type="entry name" value="Protein kinase-like (PK-like)"/>
    <property type="match status" value="1"/>
</dbReference>
<dbReference type="PROSITE" id="PS50004">
    <property type="entry name" value="C2"/>
    <property type="match status" value="1"/>
</dbReference>
<dbReference type="Pfam" id="PF00168">
    <property type="entry name" value="C2"/>
    <property type="match status" value="1"/>
</dbReference>
<feature type="domain" description="C2" evidence="8">
    <location>
        <begin position="1543"/>
        <end position="1667"/>
    </location>
</feature>
<dbReference type="PANTHER" id="PTHR10048">
    <property type="entry name" value="PHOSPHATIDYLINOSITOL KINASE"/>
    <property type="match status" value="1"/>
</dbReference>
<feature type="domain" description="PI3K/PI4K catalytic" evidence="10">
    <location>
        <begin position="1056"/>
        <end position="1361"/>
    </location>
</feature>
<dbReference type="InterPro" id="IPR011009">
    <property type="entry name" value="Kinase-like_dom_sf"/>
</dbReference>
<dbReference type="GO" id="GO:0036092">
    <property type="term" value="P:phosphatidylinositol-3-phosphate biosynthetic process"/>
    <property type="evidence" value="ECO:0000318"/>
    <property type="project" value="GO_Central"/>
</dbReference>
<evidence type="ECO:0000259" key="12">
    <source>
        <dbReference type="PROSITE" id="PS51546"/>
    </source>
</evidence>
<dbReference type="HOGENOM" id="CLU_002191_0_0_1"/>
<keyword evidence="15" id="KW-1185">Reference proteome</keyword>
<dbReference type="GO" id="GO:0005886">
    <property type="term" value="C:plasma membrane"/>
    <property type="evidence" value="ECO:0000318"/>
    <property type="project" value="GO_Central"/>
</dbReference>
<dbReference type="GO" id="GO:0016303">
    <property type="term" value="F:1-phosphatidylinositol-3-kinase activity"/>
    <property type="evidence" value="ECO:0000318"/>
    <property type="project" value="GO_Central"/>
</dbReference>
<proteinExistence type="inferred from homology"/>
<dbReference type="FunFam" id="2.60.40.150:FF:000439">
    <property type="entry name" value="Phosphatidylinositol 3-kinase piki-1"/>
    <property type="match status" value="1"/>
</dbReference>
<dbReference type="InterPro" id="IPR000341">
    <property type="entry name" value="PI3K_Ras-bd_dom"/>
</dbReference>
<comment type="similarity">
    <text evidence="6">Belongs to the PI3/PI4-kinase family.</text>
</comment>
<dbReference type="InterPro" id="IPR036871">
    <property type="entry name" value="PX_dom_sf"/>
</dbReference>
<dbReference type="OMA" id="QMAAGFR"/>
<dbReference type="GO" id="GO:0035091">
    <property type="term" value="F:phosphatidylinositol binding"/>
    <property type="evidence" value="ECO:0007669"/>
    <property type="project" value="InterPro"/>
</dbReference>
<dbReference type="PROSITE" id="PS50195">
    <property type="entry name" value="PX"/>
    <property type="match status" value="1"/>
</dbReference>
<dbReference type="InterPro" id="IPR001683">
    <property type="entry name" value="PX_dom"/>
</dbReference>
<accession>A8X4B6</accession>
<evidence type="ECO:0000256" key="2">
    <source>
        <dbReference type="ARBA" id="ARBA00012073"/>
    </source>
</evidence>
<evidence type="ECO:0000259" key="8">
    <source>
        <dbReference type="PROSITE" id="PS50004"/>
    </source>
</evidence>
<dbReference type="GO" id="GO:0002119">
    <property type="term" value="P:nematode larval development"/>
    <property type="evidence" value="ECO:0007669"/>
    <property type="project" value="EnsemblMetazoa"/>
</dbReference>
<dbReference type="PROSITE" id="PS50290">
    <property type="entry name" value="PI3_4_KINASE_3"/>
    <property type="match status" value="1"/>
</dbReference>
<dbReference type="GO" id="GO:0016477">
    <property type="term" value="P:cell migration"/>
    <property type="evidence" value="ECO:0000318"/>
    <property type="project" value="GO_Central"/>
</dbReference>
<dbReference type="InterPro" id="IPR042236">
    <property type="entry name" value="PI3K_accessory_sf"/>
</dbReference>
<dbReference type="FunFam" id="3.30.1010.10:FF:000001">
    <property type="entry name" value="Phosphatidylinositol 4-phosphate 3-kinase C2 domain-containing subunit beta"/>
    <property type="match status" value="1"/>
</dbReference>